<proteinExistence type="predicted"/>
<evidence type="ECO:0000256" key="2">
    <source>
        <dbReference type="SAM" id="SignalP"/>
    </source>
</evidence>
<sequence length="189" mass="20463">MKSYLLFTLVIAYLVAFAKSQQCDKLAFEDCVRIRTESRDNFCSTKQEELAKCNCVYDSLIVACYDLCSDQETLAARQQLEAEMNSQCSAASIDPKNIPANVYNEAGVTNTGNQVTTQANQANQASQANQANQANPMATTAPGTTQGTQNGSQVNTTPTKDDFADGAESNTFYTTLIVANIMLVISLLI</sequence>
<dbReference type="OrthoDB" id="2147786at2759"/>
<protein>
    <recommendedName>
        <fullName evidence="5">Extracellular membrane protein CFEM domain-containing protein</fullName>
    </recommendedName>
</protein>
<comment type="caution">
    <text evidence="3">The sequence shown here is derived from an EMBL/GenBank/DDBJ whole genome shotgun (WGS) entry which is preliminary data.</text>
</comment>
<dbReference type="EMBL" id="MCFG01000046">
    <property type="protein sequence ID" value="ORX84768.1"/>
    <property type="molecule type" value="Genomic_DNA"/>
</dbReference>
<evidence type="ECO:0008006" key="5">
    <source>
        <dbReference type="Google" id="ProtNLM"/>
    </source>
</evidence>
<evidence type="ECO:0000256" key="1">
    <source>
        <dbReference type="SAM" id="MobiDB-lite"/>
    </source>
</evidence>
<feature type="region of interest" description="Disordered" evidence="1">
    <location>
        <begin position="120"/>
        <end position="162"/>
    </location>
</feature>
<reference evidence="3 4" key="2">
    <citation type="submission" date="2016-08" db="EMBL/GenBank/DDBJ databases">
        <title>Pervasive Adenine N6-methylation of Active Genes in Fungi.</title>
        <authorList>
            <consortium name="DOE Joint Genome Institute"/>
            <person name="Mondo S.J."/>
            <person name="Dannebaum R.O."/>
            <person name="Kuo R.C."/>
            <person name="Labutti K."/>
            <person name="Haridas S."/>
            <person name="Kuo A."/>
            <person name="Salamov A."/>
            <person name="Ahrendt S.R."/>
            <person name="Lipzen A."/>
            <person name="Sullivan W."/>
            <person name="Andreopoulos W.B."/>
            <person name="Clum A."/>
            <person name="Lindquist E."/>
            <person name="Daum C."/>
            <person name="Ramamoorthy G.K."/>
            <person name="Gryganskyi A."/>
            <person name="Culley D."/>
            <person name="Magnuson J.K."/>
            <person name="James T.Y."/>
            <person name="O'Malley M.A."/>
            <person name="Stajich J.E."/>
            <person name="Spatafora J.W."/>
            <person name="Visel A."/>
            <person name="Grigoriev I.V."/>
        </authorList>
    </citation>
    <scope>NUCLEOTIDE SEQUENCE [LARGE SCALE GENOMIC DNA]</scope>
    <source>
        <strain evidence="3 4">S4</strain>
    </source>
</reference>
<feature type="signal peptide" evidence="2">
    <location>
        <begin position="1"/>
        <end position="20"/>
    </location>
</feature>
<reference evidence="3 4" key="1">
    <citation type="submission" date="2016-08" db="EMBL/GenBank/DDBJ databases">
        <title>A Parts List for Fungal Cellulosomes Revealed by Comparative Genomics.</title>
        <authorList>
            <consortium name="DOE Joint Genome Institute"/>
            <person name="Haitjema C.H."/>
            <person name="Gilmore S.P."/>
            <person name="Henske J.K."/>
            <person name="Solomon K.V."/>
            <person name="De Groot R."/>
            <person name="Kuo A."/>
            <person name="Mondo S.J."/>
            <person name="Salamov A.A."/>
            <person name="Labutti K."/>
            <person name="Zhao Z."/>
            <person name="Chiniquy J."/>
            <person name="Barry K."/>
            <person name="Brewer H.M."/>
            <person name="Purvine S.O."/>
            <person name="Wright A.T."/>
            <person name="Boxma B."/>
            <person name="Van Alen T."/>
            <person name="Hackstein J.H."/>
            <person name="Baker S.E."/>
            <person name="Grigoriev I.V."/>
            <person name="O'Malley M.A."/>
        </authorList>
    </citation>
    <scope>NUCLEOTIDE SEQUENCE [LARGE SCALE GENOMIC DNA]</scope>
    <source>
        <strain evidence="3 4">S4</strain>
    </source>
</reference>
<evidence type="ECO:0000313" key="3">
    <source>
        <dbReference type="EMBL" id="ORX84768.1"/>
    </source>
</evidence>
<feature type="chain" id="PRO_5013231538" description="Extracellular membrane protein CFEM domain-containing protein" evidence="2">
    <location>
        <begin position="21"/>
        <end position="189"/>
    </location>
</feature>
<dbReference type="AlphaFoldDB" id="A0A1Y1XG81"/>
<dbReference type="Proteomes" id="UP000193944">
    <property type="component" value="Unassembled WGS sequence"/>
</dbReference>
<organism evidence="3 4">
    <name type="scientific">Anaeromyces robustus</name>
    <dbReference type="NCBI Taxonomy" id="1754192"/>
    <lineage>
        <taxon>Eukaryota</taxon>
        <taxon>Fungi</taxon>
        <taxon>Fungi incertae sedis</taxon>
        <taxon>Chytridiomycota</taxon>
        <taxon>Chytridiomycota incertae sedis</taxon>
        <taxon>Neocallimastigomycetes</taxon>
        <taxon>Neocallimastigales</taxon>
        <taxon>Neocallimastigaceae</taxon>
        <taxon>Anaeromyces</taxon>
    </lineage>
</organism>
<gene>
    <name evidence="3" type="ORF">BCR32DRAFT_266126</name>
</gene>
<evidence type="ECO:0000313" key="4">
    <source>
        <dbReference type="Proteomes" id="UP000193944"/>
    </source>
</evidence>
<keyword evidence="2" id="KW-0732">Signal</keyword>
<keyword evidence="4" id="KW-1185">Reference proteome</keyword>
<name>A0A1Y1XG81_9FUNG</name>
<accession>A0A1Y1XG81</accession>
<feature type="compositionally biased region" description="Low complexity" evidence="1">
    <location>
        <begin position="120"/>
        <end position="149"/>
    </location>
</feature>